<evidence type="ECO:0000313" key="2">
    <source>
        <dbReference type="EMBL" id="OBZ70364.1"/>
    </source>
</evidence>
<dbReference type="Gene3D" id="3.30.70.270">
    <property type="match status" value="1"/>
</dbReference>
<dbReference type="EMBL" id="LUGG01000014">
    <property type="protein sequence ID" value="OBZ70364.1"/>
    <property type="molecule type" value="Genomic_DNA"/>
</dbReference>
<feature type="region of interest" description="Disordered" evidence="1">
    <location>
        <begin position="360"/>
        <end position="387"/>
    </location>
</feature>
<protein>
    <recommendedName>
        <fullName evidence="4">Reverse transcriptase/retrotransposon-derived protein RNase H-like domain-containing protein</fullName>
    </recommendedName>
</protein>
<dbReference type="InterPro" id="IPR043128">
    <property type="entry name" value="Rev_trsase/Diguanyl_cyclase"/>
</dbReference>
<reference evidence="2 3" key="1">
    <citation type="submission" date="2016-03" db="EMBL/GenBank/DDBJ databases">
        <title>Whole genome sequencing of Grifola frondosa 9006-11.</title>
        <authorList>
            <person name="Min B."/>
            <person name="Park H."/>
            <person name="Kim J.-G."/>
            <person name="Cho H."/>
            <person name="Oh Y.-L."/>
            <person name="Kong W.-S."/>
            <person name="Choi I.-G."/>
        </authorList>
    </citation>
    <scope>NUCLEOTIDE SEQUENCE [LARGE SCALE GENOMIC DNA]</scope>
    <source>
        <strain evidence="2 3">9006-11</strain>
    </source>
</reference>
<proteinExistence type="predicted"/>
<dbReference type="AlphaFoldDB" id="A0A1C7M5L8"/>
<dbReference type="Proteomes" id="UP000092993">
    <property type="component" value="Unassembled WGS sequence"/>
</dbReference>
<dbReference type="SUPFAM" id="SSF56672">
    <property type="entry name" value="DNA/RNA polymerases"/>
    <property type="match status" value="1"/>
</dbReference>
<evidence type="ECO:0000256" key="1">
    <source>
        <dbReference type="SAM" id="MobiDB-lite"/>
    </source>
</evidence>
<dbReference type="OrthoDB" id="5599163at2759"/>
<gene>
    <name evidence="2" type="ORF">A0H81_09645</name>
</gene>
<feature type="region of interest" description="Disordered" evidence="1">
    <location>
        <begin position="305"/>
        <end position="326"/>
    </location>
</feature>
<dbReference type="STRING" id="5627.A0A1C7M5L8"/>
<evidence type="ECO:0008006" key="4">
    <source>
        <dbReference type="Google" id="ProtNLM"/>
    </source>
</evidence>
<organism evidence="2 3">
    <name type="scientific">Grifola frondosa</name>
    <name type="common">Maitake</name>
    <name type="synonym">Polyporus frondosus</name>
    <dbReference type="NCBI Taxonomy" id="5627"/>
    <lineage>
        <taxon>Eukaryota</taxon>
        <taxon>Fungi</taxon>
        <taxon>Dikarya</taxon>
        <taxon>Basidiomycota</taxon>
        <taxon>Agaricomycotina</taxon>
        <taxon>Agaricomycetes</taxon>
        <taxon>Polyporales</taxon>
        <taxon>Grifolaceae</taxon>
        <taxon>Grifola</taxon>
    </lineage>
</organism>
<comment type="caution">
    <text evidence="2">The sequence shown here is derived from an EMBL/GenBank/DDBJ whole genome shotgun (WGS) entry which is preliminary data.</text>
</comment>
<name>A0A1C7M5L8_GRIFR</name>
<keyword evidence="3" id="KW-1185">Reference proteome</keyword>
<dbReference type="InterPro" id="IPR043502">
    <property type="entry name" value="DNA/RNA_pol_sf"/>
</dbReference>
<evidence type="ECO:0000313" key="3">
    <source>
        <dbReference type="Proteomes" id="UP000092993"/>
    </source>
</evidence>
<accession>A0A1C7M5L8</accession>
<sequence length="470" mass="53098">MCKQHEGFAWDDTERGRFRQDFFPPVEIPVIEHKPWVQRNIPIPPGIFDEVCRIIRKKIEAGVYEPSNSSYDRDDTLWRVAIGDSSDGMDKRSTIFHDDVTYILQPEIPHITIPYIDDVPVRGPETRYELADGGYEVIRQIRAFVDLSGSTCIASAGSYSACDTAVSQKKHSSLATLYLQRQTSRRIAGQSDRKLGPLKDLSEVRAFLGTIGVVRIFIRNFAQRAHPLVYLTRKDIPFEFGPRQIQAQEDLKQALLESPALRAIDYTSDSPVILAVDTSYIAVGVRNLVIEVDARYIKGMLQNPDIAPRTVGRPRQPDDEDEPEDDFEDWIDRIHGFAHLVNPHPTQKVTRDSLVSIYTIDEPQPDSRHSSQVPEGEAESQDPPVDSYDIVPRSIQAIALDQSFYLFATGIEHSSDHHNSQMQTTRLLLSSQYNSSSTLTDFGSAIHTEHTNLSSHPKDVSIFCEHVTMK</sequence>